<dbReference type="EMBL" id="GEDG01016532">
    <property type="protein sequence ID" value="JAP22473.1"/>
    <property type="molecule type" value="Transcribed_RNA"/>
</dbReference>
<evidence type="ECO:0000259" key="4">
    <source>
        <dbReference type="PROSITE" id="PS51393"/>
    </source>
</evidence>
<dbReference type="PANTHER" id="PTHR11771">
    <property type="entry name" value="LIPOXYGENASE"/>
    <property type="match status" value="1"/>
</dbReference>
<evidence type="ECO:0000256" key="1">
    <source>
        <dbReference type="ARBA" id="ARBA00022723"/>
    </source>
</evidence>
<evidence type="ECO:0000313" key="5">
    <source>
        <dbReference type="EMBL" id="JAP22473.1"/>
    </source>
</evidence>
<dbReference type="InterPro" id="IPR000907">
    <property type="entry name" value="LipOase"/>
</dbReference>
<dbReference type="Gene3D" id="1.20.245.10">
    <property type="entry name" value="Lipoxygenase-1, Domain 5"/>
    <property type="match status" value="1"/>
</dbReference>
<dbReference type="GO" id="GO:0046872">
    <property type="term" value="F:metal ion binding"/>
    <property type="evidence" value="ECO:0007669"/>
    <property type="project" value="UniProtKB-KW"/>
</dbReference>
<feature type="domain" description="Lipoxygenase" evidence="4">
    <location>
        <begin position="1"/>
        <end position="169"/>
    </location>
</feature>
<dbReference type="PROSITE" id="PS51393">
    <property type="entry name" value="LIPOXYGENASE_3"/>
    <property type="match status" value="1"/>
</dbReference>
<sequence length="169" mass="19723">MNINALARQLLINSDGVIELTFFPSKYSMEMSAVVYKDWIFPEQALPADLIKRGVAVEDLNSPHGIHLLIQDYPYAVDGLKVWSAIKSWVTEYCNFYYKSDDVVQKDSELQAWWKELREEGHGDKKDEPWWPKMQTRQELIESCTITIWIASALHSSQFWAIPLCWLPR</sequence>
<dbReference type="Pfam" id="PF00305">
    <property type="entry name" value="Lipoxygenase"/>
    <property type="match status" value="1"/>
</dbReference>
<proteinExistence type="predicted"/>
<dbReference type="AlphaFoldDB" id="A0A0V0HRH3"/>
<dbReference type="SUPFAM" id="SSF48484">
    <property type="entry name" value="Lipoxigenase"/>
    <property type="match status" value="1"/>
</dbReference>
<accession>A0A0V0HRH3</accession>
<evidence type="ECO:0000256" key="2">
    <source>
        <dbReference type="ARBA" id="ARBA00022964"/>
    </source>
</evidence>
<keyword evidence="3" id="KW-0560">Oxidoreductase</keyword>
<dbReference type="InterPro" id="IPR036226">
    <property type="entry name" value="LipOase_C_sf"/>
</dbReference>
<name>A0A0V0HRH3_SOLCH</name>
<protein>
    <submittedName>
        <fullName evidence="5">Putative ovule protein</fullName>
    </submittedName>
</protein>
<evidence type="ECO:0000256" key="3">
    <source>
        <dbReference type="ARBA" id="ARBA00023002"/>
    </source>
</evidence>
<reference evidence="5" key="1">
    <citation type="submission" date="2015-12" db="EMBL/GenBank/DDBJ databases">
        <title>Gene expression during late stages of embryo sac development: a critical building block for successful pollen-pistil interactions.</title>
        <authorList>
            <person name="Liu Y."/>
            <person name="Joly V."/>
            <person name="Sabar M."/>
            <person name="Matton D.P."/>
        </authorList>
    </citation>
    <scope>NUCLEOTIDE SEQUENCE</scope>
</reference>
<keyword evidence="1" id="KW-0479">Metal-binding</keyword>
<dbReference type="GO" id="GO:0016702">
    <property type="term" value="F:oxidoreductase activity, acting on single donors with incorporation of molecular oxygen, incorporation of two atoms of oxygen"/>
    <property type="evidence" value="ECO:0007669"/>
    <property type="project" value="InterPro"/>
</dbReference>
<dbReference type="GO" id="GO:0034440">
    <property type="term" value="P:lipid oxidation"/>
    <property type="evidence" value="ECO:0007669"/>
    <property type="project" value="InterPro"/>
</dbReference>
<organism evidence="5">
    <name type="scientific">Solanum chacoense</name>
    <name type="common">Chaco potato</name>
    <dbReference type="NCBI Taxonomy" id="4108"/>
    <lineage>
        <taxon>Eukaryota</taxon>
        <taxon>Viridiplantae</taxon>
        <taxon>Streptophyta</taxon>
        <taxon>Embryophyta</taxon>
        <taxon>Tracheophyta</taxon>
        <taxon>Spermatophyta</taxon>
        <taxon>Magnoliopsida</taxon>
        <taxon>eudicotyledons</taxon>
        <taxon>Gunneridae</taxon>
        <taxon>Pentapetalae</taxon>
        <taxon>asterids</taxon>
        <taxon>lamiids</taxon>
        <taxon>Solanales</taxon>
        <taxon>Solanaceae</taxon>
        <taxon>Solanoideae</taxon>
        <taxon>Solaneae</taxon>
        <taxon>Solanum</taxon>
    </lineage>
</organism>
<dbReference type="InterPro" id="IPR013819">
    <property type="entry name" value="LipOase_C"/>
</dbReference>
<keyword evidence="2" id="KW-0223">Dioxygenase</keyword>